<feature type="compositionally biased region" description="Basic residues" evidence="1">
    <location>
        <begin position="140"/>
        <end position="149"/>
    </location>
</feature>
<dbReference type="GO" id="GO:0006401">
    <property type="term" value="P:RNA catabolic process"/>
    <property type="evidence" value="ECO:0007669"/>
    <property type="project" value="InterPro"/>
</dbReference>
<dbReference type="OrthoDB" id="6222486at2759"/>
<dbReference type="InterPro" id="IPR013924">
    <property type="entry name" value="RNase_H2_suC"/>
</dbReference>
<keyword evidence="3" id="KW-1185">Reference proteome</keyword>
<dbReference type="PANTHER" id="PTHR47204:SF1">
    <property type="entry name" value="RIBONUCLEASE H2 SUBUNIT C"/>
    <property type="match status" value="1"/>
</dbReference>
<dbReference type="EMBL" id="JAACJP010000016">
    <property type="protein sequence ID" value="KAF5379437.1"/>
    <property type="molecule type" value="Genomic_DNA"/>
</dbReference>
<dbReference type="Gene3D" id="2.40.128.680">
    <property type="match status" value="1"/>
</dbReference>
<dbReference type="AlphaFoldDB" id="A0A8H5H9X7"/>
<evidence type="ECO:0000313" key="3">
    <source>
        <dbReference type="Proteomes" id="UP000565441"/>
    </source>
</evidence>
<sequence length="254" mass="27363">MPFHINYSGEAPISTYFRVNAAKGTVGAPPIPENAINQGSSTAGAREAGPSNIPNEGVVYEALENAETDSQPNTMPVASPGTLAKRVTEATTRFISAFRGRTIQGLKVQLPAGYVGVVLRAEGAADGTRHGIDGGEKERQAKKKGKANGKGKEKSTTWKGRVTRSKKRADEENEEAERMDGDDSMDVGDDGGLYDGAGHALVDEEATRVLTISSQFSSFILWHADHPVDEGRDDYARSLTEWTQLAHLIHRVED</sequence>
<feature type="compositionally biased region" description="Basic and acidic residues" evidence="1">
    <location>
        <begin position="127"/>
        <end position="139"/>
    </location>
</feature>
<proteinExistence type="predicted"/>
<gene>
    <name evidence="2" type="ORF">D9615_006517</name>
</gene>
<evidence type="ECO:0000256" key="1">
    <source>
        <dbReference type="SAM" id="MobiDB-lite"/>
    </source>
</evidence>
<reference evidence="2 3" key="1">
    <citation type="journal article" date="2020" name="ISME J.">
        <title>Uncovering the hidden diversity of litter-decomposition mechanisms in mushroom-forming fungi.</title>
        <authorList>
            <person name="Floudas D."/>
            <person name="Bentzer J."/>
            <person name="Ahren D."/>
            <person name="Johansson T."/>
            <person name="Persson P."/>
            <person name="Tunlid A."/>
        </authorList>
    </citation>
    <scope>NUCLEOTIDE SEQUENCE [LARGE SCALE GENOMIC DNA]</scope>
    <source>
        <strain evidence="2 3">CBS 661.87</strain>
    </source>
</reference>
<comment type="caution">
    <text evidence="2">The sequence shown here is derived from an EMBL/GenBank/DDBJ whole genome shotgun (WGS) entry which is preliminary data.</text>
</comment>
<dbReference type="PANTHER" id="PTHR47204">
    <property type="entry name" value="OS02G0168900 PROTEIN"/>
    <property type="match status" value="1"/>
</dbReference>
<accession>A0A8H5H9X7</accession>
<dbReference type="GO" id="GO:0032299">
    <property type="term" value="C:ribonuclease H2 complex"/>
    <property type="evidence" value="ECO:0007669"/>
    <property type="project" value="InterPro"/>
</dbReference>
<dbReference type="Pfam" id="PF08615">
    <property type="entry name" value="RNase_H2_suC"/>
    <property type="match status" value="1"/>
</dbReference>
<evidence type="ECO:0000313" key="2">
    <source>
        <dbReference type="EMBL" id="KAF5379437.1"/>
    </source>
</evidence>
<protein>
    <submittedName>
        <fullName evidence="2">Uncharacterized protein</fullName>
    </submittedName>
</protein>
<organism evidence="2 3">
    <name type="scientific">Tricholomella constricta</name>
    <dbReference type="NCBI Taxonomy" id="117010"/>
    <lineage>
        <taxon>Eukaryota</taxon>
        <taxon>Fungi</taxon>
        <taxon>Dikarya</taxon>
        <taxon>Basidiomycota</taxon>
        <taxon>Agaricomycotina</taxon>
        <taxon>Agaricomycetes</taxon>
        <taxon>Agaricomycetidae</taxon>
        <taxon>Agaricales</taxon>
        <taxon>Tricholomatineae</taxon>
        <taxon>Lyophyllaceae</taxon>
        <taxon>Tricholomella</taxon>
    </lineage>
</organism>
<feature type="region of interest" description="Disordered" evidence="1">
    <location>
        <begin position="34"/>
        <end position="54"/>
    </location>
</feature>
<name>A0A8H5H9X7_9AGAR</name>
<dbReference type="Proteomes" id="UP000565441">
    <property type="component" value="Unassembled WGS sequence"/>
</dbReference>
<feature type="region of interest" description="Disordered" evidence="1">
    <location>
        <begin position="126"/>
        <end position="192"/>
    </location>
</feature>